<dbReference type="OrthoDB" id="9180462at2"/>
<dbReference type="Proteomes" id="UP000006552">
    <property type="component" value="Chromosome"/>
</dbReference>
<dbReference type="STRING" id="76114.ebA5234"/>
<name>Q5P0S0_AROAE</name>
<dbReference type="KEGG" id="eba:ebA5234"/>
<proteinExistence type="predicted"/>
<dbReference type="EMBL" id="CR555306">
    <property type="protein sequence ID" value="CAI09094.1"/>
    <property type="molecule type" value="Genomic_DNA"/>
</dbReference>
<reference evidence="1 2" key="1">
    <citation type="journal article" date="2005" name="Arch. Microbiol.">
        <title>The genome sequence of an anaerobic aromatic-degrading denitrifying bacterium, strain EbN1.</title>
        <authorList>
            <person name="Rabus R."/>
            <person name="Kube M."/>
            <person name="Heider J."/>
            <person name="Beck A."/>
            <person name="Heitmann K."/>
            <person name="Widdel F."/>
            <person name="Reinhardt R."/>
        </authorList>
    </citation>
    <scope>NUCLEOTIDE SEQUENCE [LARGE SCALE GENOMIC DNA]</scope>
    <source>
        <strain evidence="1 2">EbN1</strain>
    </source>
</reference>
<dbReference type="RefSeq" id="WP_011238775.1">
    <property type="nucleotide sequence ID" value="NC_006513.1"/>
</dbReference>
<evidence type="ECO:0000313" key="2">
    <source>
        <dbReference type="Proteomes" id="UP000006552"/>
    </source>
</evidence>
<dbReference type="eggNOG" id="ENOG502ZC9W">
    <property type="taxonomic scope" value="Bacteria"/>
</dbReference>
<keyword evidence="2" id="KW-1185">Reference proteome</keyword>
<dbReference type="HOGENOM" id="CLU_1003792_0_0_4"/>
<dbReference type="AlphaFoldDB" id="Q5P0S0"/>
<accession>Q5P0S0</accession>
<protein>
    <submittedName>
        <fullName evidence="1">Uncharacterized protein</fullName>
    </submittedName>
</protein>
<sequence length="271" mass="30993">MSKVQERIAQIRTQLVGESGARVLLVEGSDDVDAFRIFLDKKFPAWEQAWHLVAAGNKRMVQQIAAAEPQWLGLVDRDEWTEDEIQQHMQETPNLLVLPRFCLESYLIEPGELWAAFPQKQRNKVAGGEAAFLEAFSHGLGPWIRHAALWQEIRPLWQRLRGAGFPDAVLDAPNVPDEPTLRERLLGWRDTLDVENIVETVRALEAALAEEGLHTLCTQRIHAKSFYPKYVHPLLDRLLGQKDARTRRISVLRTRAVPDDLGVVWQRMGFE</sequence>
<gene>
    <name evidence="1" type="ORF">ebA5234</name>
</gene>
<organism evidence="1 2">
    <name type="scientific">Aromatoleum aromaticum (strain DSM 19018 / LMG 30748 / EbN1)</name>
    <name type="common">Azoarcus sp. (strain EbN1)</name>
    <dbReference type="NCBI Taxonomy" id="76114"/>
    <lineage>
        <taxon>Bacteria</taxon>
        <taxon>Pseudomonadati</taxon>
        <taxon>Pseudomonadota</taxon>
        <taxon>Betaproteobacteria</taxon>
        <taxon>Rhodocyclales</taxon>
        <taxon>Rhodocyclaceae</taxon>
        <taxon>Aromatoleum</taxon>
    </lineage>
</organism>
<evidence type="ECO:0000313" key="1">
    <source>
        <dbReference type="EMBL" id="CAI09094.1"/>
    </source>
</evidence>